<evidence type="ECO:0000256" key="1">
    <source>
        <dbReference type="ARBA" id="ARBA00023242"/>
    </source>
</evidence>
<feature type="compositionally biased region" description="Polar residues" evidence="2">
    <location>
        <begin position="31"/>
        <end position="40"/>
    </location>
</feature>
<dbReference type="PANTHER" id="PTHR35392">
    <property type="entry name" value="ZN(II)2CYS6 TRANSCRIPTION FACTOR (EUROFUNG)-RELATED-RELATED"/>
    <property type="match status" value="1"/>
</dbReference>
<feature type="region of interest" description="Disordered" evidence="2">
    <location>
        <begin position="393"/>
        <end position="418"/>
    </location>
</feature>
<sequence>MDTTVSGLRWQAMTKQGSKRKRNPKDEPSAADQTRQLNSDQYHDEPRVRNQVQATNSHFSALPISPNTNTTETPRPGPTAPASLYTAGLPSGQGHRETVARRHHGSAHSDEQSYPSPALQGVGTLSCVRPIAYTRAQPCGSSFATAESFDHQRSNGTCIKSHFDCLDHDIDADLAVIHHRLLRQPASISPGPVVTDEDRTQYQHIAQSSQISPTQPLNSHPYSDAIGFGSIHTSSAQSVSSFQPPLFGSIDQARQSSSSAVCNPDPFVPGFGATTTSKSEDSSVPNCAALPVSLTDGQSAALVASPEQFHTMGGGEIYPPRHDNYKQFALHHGEQEYSSSQPQQVAAESLPDDLELSTTEPELSSKLLSSQAAVPGVQLAARKFRAKAERYLTERRPEGQSEVISYTSRPSPASEGNATQLVKKRGPFINLQKRKETAETRRRKACLRCRVQKIRCDADPGDAESSCIQCRSFSKVSKKTLHHVSCYRNKLTDVVLFRKGGLNLTARWKGTEMKDVGDRIPEDTRSIQITLGLCEKPIEIKVVRFRATSTDVVARFWTVKEGDRGDEIKKKKDLEPFCLVDIWATASYFERYIIENAISSILKQHTPHKILRKSPAGQDVIKRTYIAAVEYYLSLDGEINGPSGKIINPQKKLLGNLFVFWHAMRHTTGSAYICGEDTLGMKPEVRDETYPLFGKVSVPRMILAQFDSINHSKLLCKYGHKVLRDLELFIFRNQSLFWWPIYLTVFILLHEASFMSADRYRHARNNFGGRFRYSVPNFVEELQDGCNNILVHWHYYNCHPWPDPEGPWQRHKHFMSELTSEQYDLVMDTMTDRRVQKQLAVWANYKEGNAMKDTPPLPRLGRQATPYMGSQTNFDWDHPCYWIAQMFEERWQAHPTYQREYAI</sequence>
<keyword evidence="5" id="KW-1185">Reference proteome</keyword>
<dbReference type="PANTHER" id="PTHR35392:SF3">
    <property type="entry name" value="ZN(2)-C6 FUNGAL-TYPE DOMAIN-CONTAINING PROTEIN"/>
    <property type="match status" value="1"/>
</dbReference>
<feature type="compositionally biased region" description="Polar residues" evidence="2">
    <location>
        <begin position="57"/>
        <end position="73"/>
    </location>
</feature>
<feature type="compositionally biased region" description="Polar residues" evidence="2">
    <location>
        <begin position="402"/>
        <end position="418"/>
    </location>
</feature>
<dbReference type="AlphaFoldDB" id="A0A167KMD7"/>
<organism evidence="4 5">
    <name type="scientific">Metarhizium rileyi (strain RCEF 4871)</name>
    <name type="common">Nomuraea rileyi</name>
    <dbReference type="NCBI Taxonomy" id="1649241"/>
    <lineage>
        <taxon>Eukaryota</taxon>
        <taxon>Fungi</taxon>
        <taxon>Dikarya</taxon>
        <taxon>Ascomycota</taxon>
        <taxon>Pezizomycotina</taxon>
        <taxon>Sordariomycetes</taxon>
        <taxon>Hypocreomycetidae</taxon>
        <taxon>Hypocreales</taxon>
        <taxon>Clavicipitaceae</taxon>
        <taxon>Metarhizium</taxon>
    </lineage>
</organism>
<dbReference type="InterPro" id="IPR036864">
    <property type="entry name" value="Zn2-C6_fun-type_DNA-bd_sf"/>
</dbReference>
<name>A0A167KMD7_METRR</name>
<evidence type="ECO:0000256" key="2">
    <source>
        <dbReference type="SAM" id="MobiDB-lite"/>
    </source>
</evidence>
<gene>
    <name evidence="4" type="ORF">NOR_00510</name>
</gene>
<feature type="transmembrane region" description="Helical" evidence="3">
    <location>
        <begin position="736"/>
        <end position="754"/>
    </location>
</feature>
<comment type="caution">
    <text evidence="4">The sequence shown here is derived from an EMBL/GenBank/DDBJ whole genome shotgun (WGS) entry which is preliminary data.</text>
</comment>
<dbReference type="InterPro" id="IPR052973">
    <property type="entry name" value="Fungal_sec-metab_reg_TF"/>
</dbReference>
<dbReference type="EMBL" id="AZHC01000001">
    <property type="protein sequence ID" value="OAA51917.1"/>
    <property type="molecule type" value="Genomic_DNA"/>
</dbReference>
<dbReference type="CDD" id="cd00067">
    <property type="entry name" value="GAL4"/>
    <property type="match status" value="1"/>
</dbReference>
<keyword evidence="3" id="KW-0472">Membrane</keyword>
<evidence type="ECO:0000313" key="4">
    <source>
        <dbReference type="EMBL" id="OAA51917.1"/>
    </source>
</evidence>
<dbReference type="OrthoDB" id="5362630at2759"/>
<reference evidence="4 5" key="1">
    <citation type="journal article" date="2016" name="Genome Biol. Evol.">
        <title>Divergent and convergent evolution of fungal pathogenicity.</title>
        <authorList>
            <person name="Shang Y."/>
            <person name="Xiao G."/>
            <person name="Zheng P."/>
            <person name="Cen K."/>
            <person name="Zhan S."/>
            <person name="Wang C."/>
        </authorList>
    </citation>
    <scope>NUCLEOTIDE SEQUENCE [LARGE SCALE GENOMIC DNA]</scope>
    <source>
        <strain evidence="4 5">RCEF 4871</strain>
    </source>
</reference>
<dbReference type="OMA" id="NILVHWH"/>
<dbReference type="STRING" id="1081105.A0A167KMD7"/>
<dbReference type="GO" id="GO:0008270">
    <property type="term" value="F:zinc ion binding"/>
    <property type="evidence" value="ECO:0007669"/>
    <property type="project" value="InterPro"/>
</dbReference>
<keyword evidence="1" id="KW-0539">Nucleus</keyword>
<dbReference type="GO" id="GO:0000981">
    <property type="term" value="F:DNA-binding transcription factor activity, RNA polymerase II-specific"/>
    <property type="evidence" value="ECO:0007669"/>
    <property type="project" value="InterPro"/>
</dbReference>
<dbReference type="InterPro" id="IPR001138">
    <property type="entry name" value="Zn2Cys6_DnaBD"/>
</dbReference>
<evidence type="ECO:0008006" key="6">
    <source>
        <dbReference type="Google" id="ProtNLM"/>
    </source>
</evidence>
<dbReference type="Proteomes" id="UP000243498">
    <property type="component" value="Unassembled WGS sequence"/>
</dbReference>
<accession>A0A167KMD7</accession>
<feature type="region of interest" description="Disordered" evidence="2">
    <location>
        <begin position="1"/>
        <end position="44"/>
    </location>
</feature>
<feature type="region of interest" description="Disordered" evidence="2">
    <location>
        <begin position="57"/>
        <end position="120"/>
    </location>
</feature>
<keyword evidence="3" id="KW-0812">Transmembrane</keyword>
<dbReference type="SUPFAM" id="SSF57701">
    <property type="entry name" value="Zn2/Cys6 DNA-binding domain"/>
    <property type="match status" value="1"/>
</dbReference>
<evidence type="ECO:0000256" key="3">
    <source>
        <dbReference type="SAM" id="Phobius"/>
    </source>
</evidence>
<protein>
    <recommendedName>
        <fullName evidence="6">Zn(2)-C6 fungal-type domain-containing protein</fullName>
    </recommendedName>
</protein>
<evidence type="ECO:0000313" key="5">
    <source>
        <dbReference type="Proteomes" id="UP000243498"/>
    </source>
</evidence>
<keyword evidence="3" id="KW-1133">Transmembrane helix</keyword>
<proteinExistence type="predicted"/>